<dbReference type="RefSeq" id="WP_211807765.1">
    <property type="nucleotide sequence ID" value="NZ_CP072361.1"/>
</dbReference>
<organism evidence="2 3">
    <name type="scientific">Prevotella melaninogenica</name>
    <dbReference type="NCBI Taxonomy" id="28132"/>
    <lineage>
        <taxon>Bacteria</taxon>
        <taxon>Pseudomonadati</taxon>
        <taxon>Bacteroidota</taxon>
        <taxon>Bacteroidia</taxon>
        <taxon>Bacteroidales</taxon>
        <taxon>Prevotellaceae</taxon>
        <taxon>Prevotella</taxon>
    </lineage>
</organism>
<dbReference type="InterPro" id="IPR047654">
    <property type="entry name" value="IS1634_transpos"/>
</dbReference>
<protein>
    <submittedName>
        <fullName evidence="2">IS1634 family transposase</fullName>
    </submittedName>
</protein>
<dbReference type="Pfam" id="PF01609">
    <property type="entry name" value="DDE_Tnp_1"/>
    <property type="match status" value="1"/>
</dbReference>
<evidence type="ECO:0000259" key="1">
    <source>
        <dbReference type="Pfam" id="PF01609"/>
    </source>
</evidence>
<accession>A0ABX7XQ66</accession>
<reference evidence="2 3" key="1">
    <citation type="submission" date="2021-03" db="EMBL/GenBank/DDBJ databases">
        <title>Human Oral Microbial Genomes.</title>
        <authorList>
            <person name="Johnston C.D."/>
            <person name="Chen T."/>
            <person name="Dewhirst F.E."/>
        </authorList>
    </citation>
    <scope>NUCLEOTIDE SEQUENCE [LARGE SCALE GENOMIC DNA]</scope>
    <source>
        <strain evidence="2 3">F0054</strain>
    </source>
</reference>
<dbReference type="NCBIfam" id="NF033559">
    <property type="entry name" value="transpos_IS1634"/>
    <property type="match status" value="1"/>
</dbReference>
<dbReference type="InterPro" id="IPR012337">
    <property type="entry name" value="RNaseH-like_sf"/>
</dbReference>
<evidence type="ECO:0000313" key="3">
    <source>
        <dbReference type="Proteomes" id="UP000682195"/>
    </source>
</evidence>
<sequence>MHANVQTRFNPATGDMAPYYRIKESYRDVQGHVHSLILLNIGFEPSLTAVQVRKIAYALTERFKNRSTLSLFKEHLDGLTPIEQAKADEWWSRMEQEGGIDRFNKEEQKSLRKYENYVDLETAKYTNARNVGTEWLCKQTIDKLQLEGFLRRNGWTENTIHTALSALIVRTVYAVSERSSYYYLRDNSAAGELYSGVPGWTPGINSLYKVTDKLYELKEQLERHLCNVTDDLFNIDNKLMLFDLTNFYFEGSKRNSDKAKFGRSKEKRSDCKLLVLTLCINKEGFIRYSSILEGNTADPKSLPNMIDTLAKRNPSRTKDTLVVMDAGVATEENLELIKKKGYNYLCVSRTQMKDYTLSDDNKSVTVMDARRQKITLKEVKTEDDKDYYLEITSPSKAMTESSMNRVWRERFEMELQRINEGISKKGGTKTYEKVVERTGRAIQKYPSIAKFYQISYIKNEKKPKQMLRVDWEIKDLSAMESGHGVYFLRSNVRTLDERVTWEYYNLIREIECTNRQLKNDLNLRPIYHQKDERSDAHLFFGLLAYWVVNTIRCQLKREGEACYWTEIVRRMSTQKLVTTKGKNPLGETIEMRQCSSPSKQAKQIYDKLNLKHSPYKKIKFVGHRAHKKNEESTVTARNRRMWGLNLG</sequence>
<evidence type="ECO:0000313" key="2">
    <source>
        <dbReference type="EMBL" id="QUB75742.1"/>
    </source>
</evidence>
<name>A0ABX7XQ66_9BACT</name>
<dbReference type="SUPFAM" id="SSF53098">
    <property type="entry name" value="Ribonuclease H-like"/>
    <property type="match status" value="1"/>
</dbReference>
<gene>
    <name evidence="2" type="ORF">J5A58_01615</name>
</gene>
<dbReference type="Proteomes" id="UP000682195">
    <property type="component" value="Chromosome 1"/>
</dbReference>
<dbReference type="EMBL" id="CP072361">
    <property type="protein sequence ID" value="QUB75742.1"/>
    <property type="molecule type" value="Genomic_DNA"/>
</dbReference>
<dbReference type="InterPro" id="IPR002559">
    <property type="entry name" value="Transposase_11"/>
</dbReference>
<proteinExistence type="predicted"/>
<feature type="domain" description="Transposase IS4-like" evidence="1">
    <location>
        <begin position="241"/>
        <end position="546"/>
    </location>
</feature>
<keyword evidence="3" id="KW-1185">Reference proteome</keyword>